<name>A0A6A6JKE0_WESOR</name>
<dbReference type="GO" id="GO:0046872">
    <property type="term" value="F:metal ion binding"/>
    <property type="evidence" value="ECO:0007669"/>
    <property type="project" value="UniProtKB-KW"/>
</dbReference>
<evidence type="ECO:0000313" key="3">
    <source>
        <dbReference type="Proteomes" id="UP000800097"/>
    </source>
</evidence>
<dbReference type="InterPro" id="IPR005493">
    <property type="entry name" value="RraA/RraA-like"/>
</dbReference>
<dbReference type="SUPFAM" id="SSF89562">
    <property type="entry name" value="RraA-like"/>
    <property type="match status" value="1"/>
</dbReference>
<keyword evidence="1" id="KW-0460">Magnesium</keyword>
<accession>A0A6A6JKE0</accession>
<feature type="binding site" evidence="1">
    <location>
        <position position="62"/>
    </location>
    <ligand>
        <name>Mg(2+)</name>
        <dbReference type="ChEBI" id="CHEBI:18420"/>
    </ligand>
</feature>
<feature type="binding site" evidence="1">
    <location>
        <begin position="39"/>
        <end position="42"/>
    </location>
    <ligand>
        <name>substrate</name>
    </ligand>
</feature>
<evidence type="ECO:0000313" key="2">
    <source>
        <dbReference type="EMBL" id="KAF2276724.1"/>
    </source>
</evidence>
<dbReference type="GO" id="GO:0008948">
    <property type="term" value="F:oxaloacetate decarboxylase activity"/>
    <property type="evidence" value="ECO:0007669"/>
    <property type="project" value="TreeGrafter"/>
</dbReference>
<feature type="binding site" evidence="1">
    <location>
        <position position="61"/>
    </location>
    <ligand>
        <name>substrate</name>
    </ligand>
</feature>
<dbReference type="RefSeq" id="XP_033654263.1">
    <property type="nucleotide sequence ID" value="XM_033799743.1"/>
</dbReference>
<organism evidence="2 3">
    <name type="scientific">Westerdykella ornata</name>
    <dbReference type="NCBI Taxonomy" id="318751"/>
    <lineage>
        <taxon>Eukaryota</taxon>
        <taxon>Fungi</taxon>
        <taxon>Dikarya</taxon>
        <taxon>Ascomycota</taxon>
        <taxon>Pezizomycotina</taxon>
        <taxon>Dothideomycetes</taxon>
        <taxon>Pleosporomycetidae</taxon>
        <taxon>Pleosporales</taxon>
        <taxon>Sporormiaceae</taxon>
        <taxon>Westerdykella</taxon>
    </lineage>
</organism>
<evidence type="ECO:0000256" key="1">
    <source>
        <dbReference type="PIRSR" id="PIRSR605493-1"/>
    </source>
</evidence>
<dbReference type="Gene3D" id="3.50.30.40">
    <property type="entry name" value="Ribonuclease E inhibitor RraA/RraA-like"/>
    <property type="match status" value="1"/>
</dbReference>
<dbReference type="Pfam" id="PF03737">
    <property type="entry name" value="RraA-like"/>
    <property type="match status" value="1"/>
</dbReference>
<reference evidence="2" key="1">
    <citation type="journal article" date="2020" name="Stud. Mycol.">
        <title>101 Dothideomycetes genomes: a test case for predicting lifestyles and emergence of pathogens.</title>
        <authorList>
            <person name="Haridas S."/>
            <person name="Albert R."/>
            <person name="Binder M."/>
            <person name="Bloem J."/>
            <person name="Labutti K."/>
            <person name="Salamov A."/>
            <person name="Andreopoulos B."/>
            <person name="Baker S."/>
            <person name="Barry K."/>
            <person name="Bills G."/>
            <person name="Bluhm B."/>
            <person name="Cannon C."/>
            <person name="Castanera R."/>
            <person name="Culley D."/>
            <person name="Daum C."/>
            <person name="Ezra D."/>
            <person name="Gonzalez J."/>
            <person name="Henrissat B."/>
            <person name="Kuo A."/>
            <person name="Liang C."/>
            <person name="Lipzen A."/>
            <person name="Lutzoni F."/>
            <person name="Magnuson J."/>
            <person name="Mondo S."/>
            <person name="Nolan M."/>
            <person name="Ohm R."/>
            <person name="Pangilinan J."/>
            <person name="Park H.-J."/>
            <person name="Ramirez L."/>
            <person name="Alfaro M."/>
            <person name="Sun H."/>
            <person name="Tritt A."/>
            <person name="Yoshinaga Y."/>
            <person name="Zwiers L.-H."/>
            <person name="Turgeon B."/>
            <person name="Goodwin S."/>
            <person name="Spatafora J."/>
            <person name="Crous P."/>
            <person name="Grigoriev I."/>
        </authorList>
    </citation>
    <scope>NUCLEOTIDE SEQUENCE</scope>
    <source>
        <strain evidence="2">CBS 379.55</strain>
    </source>
</reference>
<dbReference type="OrthoDB" id="1476984at2759"/>
<protein>
    <submittedName>
        <fullName evidence="2">RraA-like protein</fullName>
    </submittedName>
</protein>
<keyword evidence="1" id="KW-0479">Metal-binding</keyword>
<dbReference type="EMBL" id="ML986492">
    <property type="protein sequence ID" value="KAF2276724.1"/>
    <property type="molecule type" value="Genomic_DNA"/>
</dbReference>
<comment type="cofactor">
    <cofactor evidence="1">
        <name>Mg(2+)</name>
        <dbReference type="ChEBI" id="CHEBI:18420"/>
    </cofactor>
</comment>
<dbReference type="GO" id="GO:0047443">
    <property type="term" value="F:4-hydroxy-4-methyl-2-oxoglutarate aldolase activity"/>
    <property type="evidence" value="ECO:0007669"/>
    <property type="project" value="TreeGrafter"/>
</dbReference>
<dbReference type="CDD" id="cd16841">
    <property type="entry name" value="RraA_family"/>
    <property type="match status" value="1"/>
</dbReference>
<dbReference type="AlphaFoldDB" id="A0A6A6JKE0"/>
<keyword evidence="3" id="KW-1185">Reference proteome</keyword>
<dbReference type="Proteomes" id="UP000800097">
    <property type="component" value="Unassembled WGS sequence"/>
</dbReference>
<gene>
    <name evidence="2" type="ORF">EI97DRAFT_442103</name>
</gene>
<dbReference type="GeneID" id="54552918"/>
<sequence length="164" mass="17511">MPESNLSAEEASTPYADLTRPDTIVLISQPPDQTCAVVGGIMALRMQKLGARGIIVDGRVRDLSALRELGIPVWSRGTSVVGAGAETRFHAKEVAVRIGGVEVRPGDFVVVDEEEGGVVVCPRERVGEVLGLLAGEEGLVGRDGRVVEWVEKGGSVREGFEMFR</sequence>
<dbReference type="InterPro" id="IPR036704">
    <property type="entry name" value="RraA/RraA-like_sf"/>
</dbReference>
<dbReference type="PANTHER" id="PTHR33254:SF4">
    <property type="entry name" value="4-HYDROXY-4-METHYL-2-OXOGLUTARATE ALDOLASE 3-RELATED"/>
    <property type="match status" value="1"/>
</dbReference>
<proteinExistence type="predicted"/>
<dbReference type="PANTHER" id="PTHR33254">
    <property type="entry name" value="4-HYDROXY-4-METHYL-2-OXOGLUTARATE ALDOLASE 3-RELATED"/>
    <property type="match status" value="1"/>
</dbReference>